<organism evidence="2 3">
    <name type="scientific">Petrolisthes cinctipes</name>
    <name type="common">Flat porcelain crab</name>
    <dbReference type="NCBI Taxonomy" id="88211"/>
    <lineage>
        <taxon>Eukaryota</taxon>
        <taxon>Metazoa</taxon>
        <taxon>Ecdysozoa</taxon>
        <taxon>Arthropoda</taxon>
        <taxon>Crustacea</taxon>
        <taxon>Multicrustacea</taxon>
        <taxon>Malacostraca</taxon>
        <taxon>Eumalacostraca</taxon>
        <taxon>Eucarida</taxon>
        <taxon>Decapoda</taxon>
        <taxon>Pleocyemata</taxon>
        <taxon>Anomura</taxon>
        <taxon>Galatheoidea</taxon>
        <taxon>Porcellanidae</taxon>
        <taxon>Petrolisthes</taxon>
    </lineage>
</organism>
<proteinExistence type="predicted"/>
<feature type="region of interest" description="Disordered" evidence="1">
    <location>
        <begin position="171"/>
        <end position="246"/>
    </location>
</feature>
<evidence type="ECO:0000313" key="3">
    <source>
        <dbReference type="Proteomes" id="UP001286313"/>
    </source>
</evidence>
<dbReference type="EMBL" id="JAWQEG010007706">
    <property type="protein sequence ID" value="KAK3851829.1"/>
    <property type="molecule type" value="Genomic_DNA"/>
</dbReference>
<dbReference type="Proteomes" id="UP001286313">
    <property type="component" value="Unassembled WGS sequence"/>
</dbReference>
<feature type="region of interest" description="Disordered" evidence="1">
    <location>
        <begin position="26"/>
        <end position="104"/>
    </location>
</feature>
<protein>
    <submittedName>
        <fullName evidence="2">Uncharacterized protein</fullName>
    </submittedName>
</protein>
<comment type="caution">
    <text evidence="2">The sequence shown here is derived from an EMBL/GenBank/DDBJ whole genome shotgun (WGS) entry which is preliminary data.</text>
</comment>
<accession>A0AAE1BLT9</accession>
<evidence type="ECO:0000313" key="2">
    <source>
        <dbReference type="EMBL" id="KAK3851829.1"/>
    </source>
</evidence>
<feature type="compositionally biased region" description="Low complexity" evidence="1">
    <location>
        <begin position="225"/>
        <end position="234"/>
    </location>
</feature>
<feature type="compositionally biased region" description="Basic residues" evidence="1">
    <location>
        <begin position="35"/>
        <end position="59"/>
    </location>
</feature>
<gene>
    <name evidence="2" type="ORF">Pcinc_041549</name>
</gene>
<reference evidence="2" key="1">
    <citation type="submission" date="2023-10" db="EMBL/GenBank/DDBJ databases">
        <title>Genome assemblies of two species of porcelain crab, Petrolisthes cinctipes and Petrolisthes manimaculis (Anomura: Porcellanidae).</title>
        <authorList>
            <person name="Angst P."/>
        </authorList>
    </citation>
    <scope>NUCLEOTIDE SEQUENCE</scope>
    <source>
        <strain evidence="2">PB745_01</strain>
        <tissue evidence="2">Gill</tissue>
    </source>
</reference>
<name>A0AAE1BLT9_PETCI</name>
<feature type="compositionally biased region" description="Low complexity" evidence="1">
    <location>
        <begin position="71"/>
        <end position="90"/>
    </location>
</feature>
<sequence>MSVGVLSGSSRCFHWESASKPALTRCTFRPAPSHTHTHHSSPFHHRRRHRHRSRRRHQETRRGSDVPPPSLSSWQSETSSLLTSDSPTLSFTASAPRPVRPTPSPAALLLARSRMSGGAGRGVTDVGGRGTSTAAAREVKQYLSRTLFPRPASTLHGYASLYRRLTQLPTHRKQRGQAGNHLESDPSPGPHECGESLQLGDPDDRNSLEGRMPSPPRVEIHIYVPTAATAAAPTQSTPQEEEPLTI</sequence>
<evidence type="ECO:0000256" key="1">
    <source>
        <dbReference type="SAM" id="MobiDB-lite"/>
    </source>
</evidence>
<dbReference type="AlphaFoldDB" id="A0AAE1BLT9"/>
<keyword evidence="3" id="KW-1185">Reference proteome</keyword>